<keyword evidence="1" id="KW-0694">RNA-binding</keyword>
<dbReference type="Pfam" id="PF14709">
    <property type="entry name" value="DND1_DSRM"/>
    <property type="match status" value="1"/>
</dbReference>
<reference evidence="3 4" key="1">
    <citation type="submission" date="2016-06" db="EMBL/GenBank/DDBJ databases">
        <title>The Draft Genome Sequence and Annotation of the Desert Woodrat Neotoma lepida.</title>
        <authorList>
            <person name="Campbell M."/>
            <person name="Oakeson K.F."/>
            <person name="Yandell M."/>
            <person name="Halpert J.R."/>
            <person name="Dearing D."/>
        </authorList>
    </citation>
    <scope>NUCLEOTIDE SEQUENCE [LARGE SCALE GENOMIC DNA]</scope>
    <source>
        <strain evidence="3">417</strain>
        <tissue evidence="3">Liver</tissue>
    </source>
</reference>
<proteinExistence type="predicted"/>
<evidence type="ECO:0000313" key="4">
    <source>
        <dbReference type="Proteomes" id="UP000092124"/>
    </source>
</evidence>
<dbReference type="CDD" id="cd19870">
    <property type="entry name" value="DSRM_SON-like"/>
    <property type="match status" value="1"/>
</dbReference>
<dbReference type="InterPro" id="IPR032922">
    <property type="entry name" value="SON"/>
</dbReference>
<name>A0A1A6GR60_NEOLE</name>
<gene>
    <name evidence="3" type="ORF">A6R68_03286</name>
</gene>
<dbReference type="AlphaFoldDB" id="A0A1A6GR60"/>
<dbReference type="PROSITE" id="PS50137">
    <property type="entry name" value="DS_RBD"/>
    <property type="match status" value="1"/>
</dbReference>
<dbReference type="InterPro" id="IPR014720">
    <property type="entry name" value="dsRBD_dom"/>
</dbReference>
<dbReference type="EMBL" id="LZPO01076060">
    <property type="protein sequence ID" value="OBS68170.1"/>
    <property type="molecule type" value="Genomic_DNA"/>
</dbReference>
<feature type="non-terminal residue" evidence="3">
    <location>
        <position position="1"/>
    </location>
</feature>
<dbReference type="GO" id="GO:0051726">
    <property type="term" value="P:regulation of cell cycle"/>
    <property type="evidence" value="ECO:0007669"/>
    <property type="project" value="InterPro"/>
</dbReference>
<organism evidence="3 4">
    <name type="scientific">Neotoma lepida</name>
    <name type="common">Desert woodrat</name>
    <dbReference type="NCBI Taxonomy" id="56216"/>
    <lineage>
        <taxon>Eukaryota</taxon>
        <taxon>Metazoa</taxon>
        <taxon>Chordata</taxon>
        <taxon>Craniata</taxon>
        <taxon>Vertebrata</taxon>
        <taxon>Euteleostomi</taxon>
        <taxon>Mammalia</taxon>
        <taxon>Eutheria</taxon>
        <taxon>Euarchontoglires</taxon>
        <taxon>Glires</taxon>
        <taxon>Rodentia</taxon>
        <taxon>Myomorpha</taxon>
        <taxon>Muroidea</taxon>
        <taxon>Cricetidae</taxon>
        <taxon>Neotominae</taxon>
        <taxon>Neotoma</taxon>
    </lineage>
</organism>
<comment type="caution">
    <text evidence="3">The sequence shown here is derived from an EMBL/GenBank/DDBJ whole genome shotgun (WGS) entry which is preliminary data.</text>
</comment>
<evidence type="ECO:0000313" key="3">
    <source>
        <dbReference type="EMBL" id="OBS68170.1"/>
    </source>
</evidence>
<dbReference type="PANTHER" id="PTHR46528">
    <property type="entry name" value="PROTEIN SON"/>
    <property type="match status" value="1"/>
</dbReference>
<accession>A0A1A6GR60</accession>
<keyword evidence="4" id="KW-1185">Reference proteome</keyword>
<dbReference type="FunFam" id="3.30.160.20:FF:000053">
    <property type="entry name" value="protein SON isoform X1"/>
    <property type="match status" value="1"/>
</dbReference>
<dbReference type="Gene3D" id="3.30.160.20">
    <property type="match status" value="1"/>
</dbReference>
<dbReference type="GO" id="GO:0003723">
    <property type="term" value="F:RNA binding"/>
    <property type="evidence" value="ECO:0007669"/>
    <property type="project" value="UniProtKB-UniRule"/>
</dbReference>
<sequence length="205" mass="22647">PVDISTAMSERALAQKRLSENAFDLEAMSMLNRAQERIDAWAQLNSIPGQFTGSTGVQVLTQEQLANTGAQAWIKKCQPYYSQHCCYRGLGLVAVGERAQKRSGNFSAAMKDLSGKHPVSALMEICNKRRWQPPEFLLVHDSGPDHRKHFLFRVLINGSAYQPSFASPNKKHAKATAATVVLQAMGLVPKDLMANATCFRSASRR</sequence>
<protein>
    <recommendedName>
        <fullName evidence="2">DRBM domain-containing protein</fullName>
    </recommendedName>
</protein>
<dbReference type="STRING" id="56216.A0A1A6GR60"/>
<dbReference type="SUPFAM" id="SSF54768">
    <property type="entry name" value="dsRNA-binding domain-like"/>
    <property type="match status" value="1"/>
</dbReference>
<dbReference type="Proteomes" id="UP000092124">
    <property type="component" value="Unassembled WGS sequence"/>
</dbReference>
<dbReference type="SMART" id="SM00358">
    <property type="entry name" value="DSRM"/>
    <property type="match status" value="1"/>
</dbReference>
<feature type="domain" description="DRBM" evidence="2">
    <location>
        <begin position="117"/>
        <end position="187"/>
    </location>
</feature>
<dbReference type="OrthoDB" id="786951at2759"/>
<evidence type="ECO:0000256" key="1">
    <source>
        <dbReference type="PROSITE-ProRule" id="PRU00266"/>
    </source>
</evidence>
<evidence type="ECO:0000259" key="2">
    <source>
        <dbReference type="PROSITE" id="PS50137"/>
    </source>
</evidence>
<dbReference type="GO" id="GO:0048024">
    <property type="term" value="P:regulation of mRNA splicing, via spliceosome"/>
    <property type="evidence" value="ECO:0007669"/>
    <property type="project" value="TreeGrafter"/>
</dbReference>
<dbReference type="PANTHER" id="PTHR46528:SF1">
    <property type="entry name" value="PROTEIN SON"/>
    <property type="match status" value="1"/>
</dbReference>